<keyword evidence="2" id="KW-1185">Reference proteome</keyword>
<feature type="chain" id="PRO_5005895797" evidence="1">
    <location>
        <begin position="23"/>
        <end position="701"/>
    </location>
</feature>
<dbReference type="PANTHER" id="PTHR31562">
    <property type="entry name" value="PROTEIN CBG18972"/>
    <property type="match status" value="1"/>
</dbReference>
<evidence type="ECO:0000313" key="2">
    <source>
        <dbReference type="Proteomes" id="UP000046392"/>
    </source>
</evidence>
<feature type="signal peptide" evidence="1">
    <location>
        <begin position="1"/>
        <end position="22"/>
    </location>
</feature>
<proteinExistence type="predicted"/>
<dbReference type="WBParaSite" id="SPAL_0001429500.1">
    <property type="protein sequence ID" value="SPAL_0001429500.1"/>
    <property type="gene ID" value="SPAL_0001429500"/>
</dbReference>
<accession>A0A0N5C8Q5</accession>
<dbReference type="Proteomes" id="UP000046392">
    <property type="component" value="Unplaced"/>
</dbReference>
<dbReference type="Gene3D" id="3.90.550.10">
    <property type="entry name" value="Spore Coat Polysaccharide Biosynthesis Protein SpsA, Chain A"/>
    <property type="match status" value="1"/>
</dbReference>
<reference evidence="3" key="1">
    <citation type="submission" date="2017-02" db="UniProtKB">
        <authorList>
            <consortium name="WormBaseParasite"/>
        </authorList>
    </citation>
    <scope>IDENTIFICATION</scope>
</reference>
<evidence type="ECO:0000313" key="3">
    <source>
        <dbReference type="WBParaSite" id="SPAL_0001429500.1"/>
    </source>
</evidence>
<dbReference type="Pfam" id="PF03314">
    <property type="entry name" value="DUF273"/>
    <property type="match status" value="1"/>
</dbReference>
<dbReference type="InterPro" id="IPR029044">
    <property type="entry name" value="Nucleotide-diphossugar_trans"/>
</dbReference>
<name>A0A0N5C8Q5_STREA</name>
<dbReference type="InterPro" id="IPR004988">
    <property type="entry name" value="DUF273"/>
</dbReference>
<protein>
    <submittedName>
        <fullName evidence="3">Glycosyltransferase family 92 protein</fullName>
    </submittedName>
</protein>
<sequence length="701" mass="82815">MNNSLILLFILFDLLFVLQIKCYQNFTNDYYETNNDINDSNISTSDIAIVMVIEKKENFINYRLAIESVHCYASQYGYTFKLIIFLSSPRLIVLCPQEDFLFARHCAISIFMEKYSKTIKYVFSLDGDIGIINPKHRLERLLSQQDIVFTRRLQSHEIAASPYIVKNNMNGRMFLKHWANFYYKMPSTFHVSDNGGLMAIFLIKLSNKEHIKIYKTCLDLLSTTKSYDDYRKFCVCVDMILAKISQRGQNDDSQIFDQGKIKVLSKEMSYKIFVRDIWTTKSEWSLQDFMLHGLKETNRNVRTNKRMYWKNPLKNNNFEINKCSRSDFIKQWKYIPNLIKDNITITKYLEKKIKSLKINYLTYEKDISAIVTNKTIYNDTSIYIRSTFKIEHSPHVTILFLSYKYNSRLDNIENLKEIQFSKQKESFSNDIKAYSGKISVKKFYKELLDVEHITIGKKQRKKKKFAVCTPILHNFELSGKILQFLKYWISIDKNIDIYVYYHSWSKSVQKLMKKIKKYKKNVKIVNWGTLPHNKKYNFLNPNFGMIDKGQQLASVDCALRNKNTVQYVVLPRLNQEIVHDNVIELLDEISLNNSKAQIIKILLQDQVVDINDQQMTKNNITFLNPDIDSMIIFLPDRIELPLNNKYEITIVNEKLAYTRLVEYKEITFRISKDISLKTYPLPLIHWSGKTIIKSSNAWIKY</sequence>
<evidence type="ECO:0000256" key="1">
    <source>
        <dbReference type="SAM" id="SignalP"/>
    </source>
</evidence>
<dbReference type="PANTHER" id="PTHR31562:SF2">
    <property type="entry name" value="NUCLEOTIDE-DIPHOSPHO-SUGAR TRANSFERASE"/>
    <property type="match status" value="1"/>
</dbReference>
<keyword evidence="1" id="KW-0732">Signal</keyword>
<dbReference type="AlphaFoldDB" id="A0A0N5C8Q5"/>
<organism evidence="2 3">
    <name type="scientific">Strongyloides papillosus</name>
    <name type="common">Intestinal threadworm</name>
    <dbReference type="NCBI Taxonomy" id="174720"/>
    <lineage>
        <taxon>Eukaryota</taxon>
        <taxon>Metazoa</taxon>
        <taxon>Ecdysozoa</taxon>
        <taxon>Nematoda</taxon>
        <taxon>Chromadorea</taxon>
        <taxon>Rhabditida</taxon>
        <taxon>Tylenchina</taxon>
        <taxon>Panagrolaimomorpha</taxon>
        <taxon>Strongyloidoidea</taxon>
        <taxon>Strongyloididae</taxon>
        <taxon>Strongyloides</taxon>
    </lineage>
</organism>